<gene>
    <name evidence="1" type="ORF">NDU88_006222</name>
</gene>
<dbReference type="EMBL" id="JANPWB010000013">
    <property type="protein sequence ID" value="KAJ1108852.1"/>
    <property type="molecule type" value="Genomic_DNA"/>
</dbReference>
<sequence length="297" mass="31933">MRRCLLLGTVDSTGTQLAHQLPGTPSGFVRNPVFDSGLGFLCRPSEDGQSVCSAVHKWPKGHVFEGPRGIGKRFLAFLPPTPGFGDGRESSGLPECSSRLELQVSEGFQRVAAGPSNFSGTHGALGSMLGGPLCVQMECPVTDILQLASTAVDAFLQDPLGVCFPPFLLIPTVSAQVRHQGATVVLITPLWRSQVSFPSLLALSCDFPIHLLSAPSILRDRIGRPHPLALQGHLALVALKISGLVGRTADFHRKLRDSSDRSEPRELANVTSPRGIDGLVDVWENKSIRWGPRLRIS</sequence>
<reference evidence="1" key="1">
    <citation type="journal article" date="2022" name="bioRxiv">
        <title>Sequencing and chromosome-scale assembly of the giantPleurodeles waltlgenome.</title>
        <authorList>
            <person name="Brown T."/>
            <person name="Elewa A."/>
            <person name="Iarovenko S."/>
            <person name="Subramanian E."/>
            <person name="Araus A.J."/>
            <person name="Petzold A."/>
            <person name="Susuki M."/>
            <person name="Suzuki K.-i.T."/>
            <person name="Hayashi T."/>
            <person name="Toyoda A."/>
            <person name="Oliveira C."/>
            <person name="Osipova E."/>
            <person name="Leigh N.D."/>
            <person name="Simon A."/>
            <person name="Yun M.H."/>
        </authorList>
    </citation>
    <scope>NUCLEOTIDE SEQUENCE</scope>
    <source>
        <strain evidence="1">20211129_DDA</strain>
        <tissue evidence="1">Liver</tissue>
    </source>
</reference>
<organism evidence="1 2">
    <name type="scientific">Pleurodeles waltl</name>
    <name type="common">Iberian ribbed newt</name>
    <dbReference type="NCBI Taxonomy" id="8319"/>
    <lineage>
        <taxon>Eukaryota</taxon>
        <taxon>Metazoa</taxon>
        <taxon>Chordata</taxon>
        <taxon>Craniata</taxon>
        <taxon>Vertebrata</taxon>
        <taxon>Euteleostomi</taxon>
        <taxon>Amphibia</taxon>
        <taxon>Batrachia</taxon>
        <taxon>Caudata</taxon>
        <taxon>Salamandroidea</taxon>
        <taxon>Salamandridae</taxon>
        <taxon>Pleurodelinae</taxon>
        <taxon>Pleurodeles</taxon>
    </lineage>
</organism>
<evidence type="ECO:0000313" key="1">
    <source>
        <dbReference type="EMBL" id="KAJ1108852.1"/>
    </source>
</evidence>
<dbReference type="AlphaFoldDB" id="A0AAV7MYX4"/>
<accession>A0AAV7MYX4</accession>
<evidence type="ECO:0000313" key="2">
    <source>
        <dbReference type="Proteomes" id="UP001066276"/>
    </source>
</evidence>
<name>A0AAV7MYX4_PLEWA</name>
<dbReference type="Proteomes" id="UP001066276">
    <property type="component" value="Chromosome 9"/>
</dbReference>
<comment type="caution">
    <text evidence="1">The sequence shown here is derived from an EMBL/GenBank/DDBJ whole genome shotgun (WGS) entry which is preliminary data.</text>
</comment>
<keyword evidence="2" id="KW-1185">Reference proteome</keyword>
<protein>
    <submittedName>
        <fullName evidence="1">Uncharacterized protein</fullName>
    </submittedName>
</protein>
<proteinExistence type="predicted"/>